<dbReference type="EC" id="3.1.3.80" evidence="3"/>
<dbReference type="PANTHER" id="PTHR20963:SF8">
    <property type="entry name" value="MULTIPLE INOSITOL POLYPHOSPHATE PHOSPHATASE 1"/>
    <property type="match status" value="1"/>
</dbReference>
<evidence type="ECO:0000256" key="12">
    <source>
        <dbReference type="ARBA" id="ARBA00043691"/>
    </source>
</evidence>
<evidence type="ECO:0000256" key="3">
    <source>
        <dbReference type="ARBA" id="ARBA00012976"/>
    </source>
</evidence>
<name>A0AAJ7X7Z3_PETMA</name>
<dbReference type="RefSeq" id="XP_032824886.1">
    <property type="nucleotide sequence ID" value="XM_032968995.1"/>
</dbReference>
<evidence type="ECO:0000313" key="16">
    <source>
        <dbReference type="RefSeq" id="XP_032824884.1"/>
    </source>
</evidence>
<evidence type="ECO:0000256" key="6">
    <source>
        <dbReference type="ARBA" id="ARBA00022729"/>
    </source>
</evidence>
<evidence type="ECO:0000256" key="14">
    <source>
        <dbReference type="SAM" id="SignalP"/>
    </source>
</evidence>
<evidence type="ECO:0000313" key="15">
    <source>
        <dbReference type="Proteomes" id="UP001318040"/>
    </source>
</evidence>
<comment type="catalytic activity">
    <reaction evidence="10">
        <text>1D-myo-inositol 1,2,5,6-tetrakisphosphate + H2O = 1D-myo-inositol 1,2,6-trisphosphate + phosphate</text>
        <dbReference type="Rhea" id="RHEA:77119"/>
        <dbReference type="ChEBI" id="CHEBI:15377"/>
        <dbReference type="ChEBI" id="CHEBI:43474"/>
        <dbReference type="ChEBI" id="CHEBI:195535"/>
        <dbReference type="ChEBI" id="CHEBI:195537"/>
        <dbReference type="EC" id="3.1.3.62"/>
    </reaction>
    <physiologicalReaction direction="left-to-right" evidence="10">
        <dbReference type="Rhea" id="RHEA:77120"/>
    </physiologicalReaction>
</comment>
<evidence type="ECO:0000256" key="10">
    <source>
        <dbReference type="ARBA" id="ARBA00043668"/>
    </source>
</evidence>
<dbReference type="GO" id="GO:0016020">
    <property type="term" value="C:membrane"/>
    <property type="evidence" value="ECO:0007669"/>
    <property type="project" value="UniProtKB-SubCell"/>
</dbReference>
<comment type="similarity">
    <text evidence="2">Belongs to the histidine acid phosphatase family. MINPP1 subfamily.</text>
</comment>
<evidence type="ECO:0000256" key="2">
    <source>
        <dbReference type="ARBA" id="ARBA00008422"/>
    </source>
</evidence>
<dbReference type="Pfam" id="PF00328">
    <property type="entry name" value="His_Phos_2"/>
    <property type="match status" value="1"/>
</dbReference>
<dbReference type="SUPFAM" id="SSF53254">
    <property type="entry name" value="Phosphoglycerate mutase-like"/>
    <property type="match status" value="1"/>
</dbReference>
<dbReference type="Gene3D" id="3.40.50.1240">
    <property type="entry name" value="Phosphoglycerate mutase-like"/>
    <property type="match status" value="1"/>
</dbReference>
<dbReference type="KEGG" id="pmrn:116950873"/>
<evidence type="ECO:0000256" key="9">
    <source>
        <dbReference type="ARBA" id="ARBA00031642"/>
    </source>
</evidence>
<dbReference type="RefSeq" id="XP_032824884.1">
    <property type="nucleotide sequence ID" value="XM_032968993.1"/>
</dbReference>
<evidence type="ECO:0000256" key="13">
    <source>
        <dbReference type="ARBA" id="ARBA00043832"/>
    </source>
</evidence>
<evidence type="ECO:0000256" key="8">
    <source>
        <dbReference type="ARBA" id="ARBA00023136"/>
    </source>
</evidence>
<evidence type="ECO:0000313" key="18">
    <source>
        <dbReference type="RefSeq" id="XP_032824886.1"/>
    </source>
</evidence>
<dbReference type="CDD" id="cd07061">
    <property type="entry name" value="HP_HAP_like"/>
    <property type="match status" value="1"/>
</dbReference>
<proteinExistence type="inferred from homology"/>
<dbReference type="AlphaFoldDB" id="A0AAJ7X7Z3"/>
<dbReference type="InterPro" id="IPR029033">
    <property type="entry name" value="His_PPase_superfam"/>
</dbReference>
<gene>
    <name evidence="16 17 18 19" type="primary">LOC116950873</name>
</gene>
<keyword evidence="8" id="KW-0472">Membrane</keyword>
<evidence type="ECO:0000256" key="1">
    <source>
        <dbReference type="ARBA" id="ARBA00004370"/>
    </source>
</evidence>
<dbReference type="Proteomes" id="UP001318040">
    <property type="component" value="Chromosome 41"/>
</dbReference>
<dbReference type="RefSeq" id="XP_032824887.1">
    <property type="nucleotide sequence ID" value="XM_032968996.1"/>
</dbReference>
<accession>A0AAJ7X7Z3</accession>
<feature type="chain" id="PRO_5044709688" description="Multiple inositol polyphosphate phosphatase 1" evidence="14">
    <location>
        <begin position="31"/>
        <end position="351"/>
    </location>
</feature>
<dbReference type="EC" id="3.1.3.62" evidence="4"/>
<dbReference type="RefSeq" id="XP_032824885.1">
    <property type="nucleotide sequence ID" value="XM_032968994.1"/>
</dbReference>
<evidence type="ECO:0000256" key="4">
    <source>
        <dbReference type="ARBA" id="ARBA00013040"/>
    </source>
</evidence>
<keyword evidence="6 14" id="KW-0732">Signal</keyword>
<evidence type="ECO:0000256" key="11">
    <source>
        <dbReference type="ARBA" id="ARBA00043671"/>
    </source>
</evidence>
<dbReference type="InterPro" id="IPR000560">
    <property type="entry name" value="His_Pase_clade-2"/>
</dbReference>
<evidence type="ECO:0000313" key="19">
    <source>
        <dbReference type="RefSeq" id="XP_032824887.1"/>
    </source>
</evidence>
<keyword evidence="7" id="KW-0378">Hydrolase</keyword>
<comment type="catalytic activity">
    <reaction evidence="12">
        <text>1D-myo-inositol hexakisphosphate + H2O = 1D-myo-inositol 1,2,4,5,6-pentakisphosphate + phosphate</text>
        <dbReference type="Rhea" id="RHEA:16989"/>
        <dbReference type="ChEBI" id="CHEBI:15377"/>
        <dbReference type="ChEBI" id="CHEBI:43474"/>
        <dbReference type="ChEBI" id="CHEBI:57798"/>
        <dbReference type="ChEBI" id="CHEBI:58130"/>
        <dbReference type="EC" id="3.1.3.62"/>
    </reaction>
    <physiologicalReaction direction="left-to-right" evidence="12">
        <dbReference type="Rhea" id="RHEA:16990"/>
    </physiologicalReaction>
</comment>
<evidence type="ECO:0000256" key="5">
    <source>
        <dbReference type="ARBA" id="ARBA00018097"/>
    </source>
</evidence>
<feature type="signal peptide" evidence="14">
    <location>
        <begin position="1"/>
        <end position="30"/>
    </location>
</feature>
<evidence type="ECO:0000256" key="7">
    <source>
        <dbReference type="ARBA" id="ARBA00022801"/>
    </source>
</evidence>
<organism evidence="15 16">
    <name type="scientific">Petromyzon marinus</name>
    <name type="common">Sea lamprey</name>
    <dbReference type="NCBI Taxonomy" id="7757"/>
    <lineage>
        <taxon>Eukaryota</taxon>
        <taxon>Metazoa</taxon>
        <taxon>Chordata</taxon>
        <taxon>Craniata</taxon>
        <taxon>Vertebrata</taxon>
        <taxon>Cyclostomata</taxon>
        <taxon>Hyperoartia</taxon>
        <taxon>Petromyzontiformes</taxon>
        <taxon>Petromyzontidae</taxon>
        <taxon>Petromyzon</taxon>
    </lineage>
</organism>
<dbReference type="GeneID" id="116950873"/>
<comment type="catalytic activity">
    <reaction evidence="13">
        <text>(2R)-2,3-bisphosphoglycerate + H2O = (2R)-2-phosphoglycerate + phosphate</text>
        <dbReference type="Rhea" id="RHEA:27381"/>
        <dbReference type="ChEBI" id="CHEBI:15377"/>
        <dbReference type="ChEBI" id="CHEBI:43474"/>
        <dbReference type="ChEBI" id="CHEBI:58248"/>
        <dbReference type="ChEBI" id="CHEBI:58289"/>
        <dbReference type="EC" id="3.1.3.80"/>
    </reaction>
    <physiologicalReaction direction="left-to-right" evidence="13">
        <dbReference type="Rhea" id="RHEA:27382"/>
    </physiologicalReaction>
</comment>
<comment type="catalytic activity">
    <reaction evidence="11">
        <text>1D-myo-inositol 1,2,4,5,6-pentakisphosphate + H2O = 1D-myo-inositol 1,2,5,6-tetrakisphosphate + phosphate</text>
        <dbReference type="Rhea" id="RHEA:77115"/>
        <dbReference type="ChEBI" id="CHEBI:15377"/>
        <dbReference type="ChEBI" id="CHEBI:43474"/>
        <dbReference type="ChEBI" id="CHEBI:57798"/>
        <dbReference type="ChEBI" id="CHEBI:195535"/>
        <dbReference type="EC" id="3.1.3.62"/>
    </reaction>
    <physiologicalReaction direction="left-to-right" evidence="11">
        <dbReference type="Rhea" id="RHEA:77116"/>
    </physiologicalReaction>
</comment>
<reference evidence="16 17" key="1">
    <citation type="submission" date="2025-04" db="UniProtKB">
        <authorList>
            <consortium name="RefSeq"/>
        </authorList>
    </citation>
    <scope>IDENTIFICATION</scope>
    <source>
        <tissue evidence="16 17">Sperm</tissue>
    </source>
</reference>
<dbReference type="GO" id="GO:0052745">
    <property type="term" value="F:inositol phosphate phosphatase activity"/>
    <property type="evidence" value="ECO:0007669"/>
    <property type="project" value="TreeGrafter"/>
</dbReference>
<sequence length="351" mass="40366">MALRRLLYWHKDPMALVLLLISLFIKSTHSLEDTANTPPCLTPLCGHFGTKTRYEDVSKFSGWVGEGECRAMHLNAVIRHGTRLPTARQIRAMRNMHQLMAAGTSALARKIGEWHFWFREELGGELVEKGARDEAQLAERLAERFPDLLGTWAVNHKSLRFLSSSKPRCVQSATAFMHALWHHQPAHYPEITVDDRVMRFFDECERFVENVKENVSALYHVIAFMEGKEMWNVQQKISERIGVPQEHVTRKLIQAAFYVCSFELAVNGTHSIWCELFDAEDAKVLEYLGDLKHFWLRGRGYPINSRISCVLLQDIFTGLDQAVTERQKGWPSVRDPATHCYCCYCCFSSNC</sequence>
<dbReference type="GO" id="GO:0034417">
    <property type="term" value="F:bisphosphoglycerate 3-phosphatase activity"/>
    <property type="evidence" value="ECO:0007669"/>
    <property type="project" value="UniProtKB-EC"/>
</dbReference>
<keyword evidence="15" id="KW-1185">Reference proteome</keyword>
<protein>
    <recommendedName>
        <fullName evidence="5">Multiple inositol polyphosphate phosphatase 1</fullName>
        <ecNumber evidence="4">3.1.3.62</ecNumber>
        <ecNumber evidence="3">3.1.3.80</ecNumber>
    </recommendedName>
    <alternativeName>
        <fullName evidence="9">2,3-bisphosphoglycerate 3-phosphatase</fullName>
    </alternativeName>
</protein>
<dbReference type="GO" id="GO:0003993">
    <property type="term" value="F:acid phosphatase activity"/>
    <property type="evidence" value="ECO:0007669"/>
    <property type="project" value="TreeGrafter"/>
</dbReference>
<evidence type="ECO:0000313" key="17">
    <source>
        <dbReference type="RefSeq" id="XP_032824885.1"/>
    </source>
</evidence>
<dbReference type="PANTHER" id="PTHR20963">
    <property type="entry name" value="MULTIPLE INOSITOL POLYPHOSPHATE PHOSPHATASE-RELATED"/>
    <property type="match status" value="1"/>
</dbReference>
<comment type="subcellular location">
    <subcellularLocation>
        <location evidence="1">Membrane</location>
    </subcellularLocation>
</comment>